<proteinExistence type="predicted"/>
<comment type="caution">
    <text evidence="1">The sequence shown here is derived from an EMBL/GenBank/DDBJ whole genome shotgun (WGS) entry which is preliminary data.</text>
</comment>
<dbReference type="InterPro" id="IPR010982">
    <property type="entry name" value="Lambda_DNA-bd_dom_sf"/>
</dbReference>
<dbReference type="Proteomes" id="UP000076335">
    <property type="component" value="Unassembled WGS sequence"/>
</dbReference>
<evidence type="ECO:0000313" key="1">
    <source>
        <dbReference type="EMBL" id="KZB64562.1"/>
    </source>
</evidence>
<name>A0A154L761_9PROT</name>
<gene>
    <name evidence="1" type="ORF">AUP42_01270</name>
</gene>
<dbReference type="GO" id="GO:0003677">
    <property type="term" value="F:DNA binding"/>
    <property type="evidence" value="ECO:0007669"/>
    <property type="project" value="InterPro"/>
</dbReference>
<sequence length="177" mass="19249">MDRRNTQGPLPVLDSALGDRIRQVVELFDRKKDAARIAGIIPEQLNRWCQAQSEPRFVGIARLAISKGIRMEWIATGEGQSTAGAELPPDELETASSPSCADPVEREVLMAIISGFLAAEGISNSPQIAHDIITAYDQIVGDLENNRDNSKMATVLSQAISIILGRQQQRLAGDTKN</sequence>
<dbReference type="EMBL" id="LPVY01000012">
    <property type="protein sequence ID" value="KZB64562.1"/>
    <property type="molecule type" value="Genomic_DNA"/>
</dbReference>
<organism evidence="1 2">
    <name type="scientific">Thalassospira lucentensis</name>
    <dbReference type="NCBI Taxonomy" id="168935"/>
    <lineage>
        <taxon>Bacteria</taxon>
        <taxon>Pseudomonadati</taxon>
        <taxon>Pseudomonadota</taxon>
        <taxon>Alphaproteobacteria</taxon>
        <taxon>Rhodospirillales</taxon>
        <taxon>Thalassospiraceae</taxon>
        <taxon>Thalassospira</taxon>
    </lineage>
</organism>
<dbReference type="AlphaFoldDB" id="A0A154L761"/>
<dbReference type="RefSeq" id="WP_062951822.1">
    <property type="nucleotide sequence ID" value="NZ_LPVY01000012.1"/>
</dbReference>
<reference evidence="1 2" key="1">
    <citation type="submission" date="2015-12" db="EMBL/GenBank/DDBJ databases">
        <title>Genome sequence of Thalassospira lucentensis MCCC 1A02072.</title>
        <authorList>
            <person name="Lu L."/>
            <person name="Lai Q."/>
            <person name="Shao Z."/>
            <person name="Qian P."/>
        </authorList>
    </citation>
    <scope>NUCLEOTIDE SEQUENCE [LARGE SCALE GENOMIC DNA]</scope>
    <source>
        <strain evidence="1 2">MCCC 1A02072</strain>
    </source>
</reference>
<accession>A0A154L761</accession>
<dbReference type="OrthoDB" id="7347298at2"/>
<protein>
    <submittedName>
        <fullName evidence="1">Uncharacterized protein</fullName>
    </submittedName>
</protein>
<dbReference type="Gene3D" id="1.10.260.40">
    <property type="entry name" value="lambda repressor-like DNA-binding domains"/>
    <property type="match status" value="1"/>
</dbReference>
<evidence type="ECO:0000313" key="2">
    <source>
        <dbReference type="Proteomes" id="UP000076335"/>
    </source>
</evidence>